<feature type="signal peptide" evidence="1">
    <location>
        <begin position="1"/>
        <end position="29"/>
    </location>
</feature>
<name>A0ABS7YW28_9FIRM</name>
<accession>A0ABS7YW28</accession>
<comment type="caution">
    <text evidence="2">The sequence shown here is derived from an EMBL/GenBank/DDBJ whole genome shotgun (WGS) entry which is preliminary data.</text>
</comment>
<keyword evidence="3" id="KW-1185">Reference proteome</keyword>
<organism evidence="2 3">
    <name type="scientific">Anaerococcus degeneri</name>
    <dbReference type="NCBI Taxonomy" id="361500"/>
    <lineage>
        <taxon>Bacteria</taxon>
        <taxon>Bacillati</taxon>
        <taxon>Bacillota</taxon>
        <taxon>Tissierellia</taxon>
        <taxon>Tissierellales</taxon>
        <taxon>Peptoniphilaceae</taxon>
        <taxon>Anaerococcus</taxon>
    </lineage>
</organism>
<evidence type="ECO:0000313" key="3">
    <source>
        <dbReference type="Proteomes" id="UP001198374"/>
    </source>
</evidence>
<dbReference type="RefSeq" id="WP_209775210.1">
    <property type="nucleotide sequence ID" value="NZ_JAGGLO010000021.1"/>
</dbReference>
<keyword evidence="1" id="KW-0732">Signal</keyword>
<reference evidence="3" key="1">
    <citation type="submission" date="2023-07" db="EMBL/GenBank/DDBJ databases">
        <title>FDA dAtabase for Regulatory Grade micrObial Sequences (FDA-ARGOS): Supporting development and validation of Infectious Disease Dx tests.</title>
        <authorList>
            <person name="Sproer C."/>
            <person name="Gronow S."/>
            <person name="Severitt S."/>
            <person name="Schroder I."/>
            <person name="Tallon L."/>
            <person name="Sadzewicz L."/>
            <person name="Zhao X."/>
            <person name="Boylan J."/>
            <person name="Ott S."/>
            <person name="Bowen H."/>
            <person name="Vavikolanu K."/>
            <person name="Hazen T."/>
            <person name="Aluvathingal J."/>
            <person name="Nadendla S."/>
            <person name="Lowell S."/>
            <person name="Myers T."/>
            <person name="Yan Y."/>
        </authorList>
    </citation>
    <scope>NUCLEOTIDE SEQUENCE [LARGE SCALE GENOMIC DNA]</scope>
    <source>
        <strain evidence="3">FDAARGOS_1538</strain>
    </source>
</reference>
<dbReference type="Proteomes" id="UP001198374">
    <property type="component" value="Unassembled WGS sequence"/>
</dbReference>
<proteinExistence type="predicted"/>
<evidence type="ECO:0000313" key="2">
    <source>
        <dbReference type="EMBL" id="MCA2095935.1"/>
    </source>
</evidence>
<sequence length="1683" mass="188478">MNKRNMKMRLASSLLAIAMLASSSITAFAGGENAQSPLANVEDKGTTYFDQNTDESYYKYPNWDEESVSNKGAVKWELGSNKKLRAVSIPSEPYQTVQLNYDGYHEDGDGNLILDLKFTWGTRADSFVWRKMDLFVSKGLADRIDWNKSYYYNGYMKKRIKFESGDTDQNKIMLFSEMVQGLLGGNVHHTPIKLFLINTKREDLDKIDTTVQSRILNKDGKQVYTKYLGAYPNSNLILEGYNSYTSVTSVPKSNATNFRKNLLPSLINYGGPYGGREDTPDIQASQTSVSYHPDTNQLYIASQWRKGSTGATGNADYSIDGDLMAYRLAFNKGLLDALKEDENGFIGYIEPSTTSGAAAINIMGNVTGFSRDQVNIDGDMAYVLFAPNGYKAKNGKKVVTTTGGTNGFVNNQSSLITGSQYTVTRLNVYTDKLKKLYPTIQDDNGNEFKPELLPLNFHSAMVLDNSLGMDTVSVKTKKDIVASKNSTVKIVFDKAPSEGADRRQQNEAKTLAIKLAHLPLAGDLAVYSSGDAISSRYADTSFTLSNRNKTYTSKLLIDVKIPKDSLITLYAGYGGNLKGNSGRIYINDEEIASFGQNDATTSYSPRALVGTESMASTLLDRTQYMPSLDDVFDTDYKIEGYTYLNNQIVDISYFDTTSGKFKFMEAPTSLSAANNAKYVVNDKTYPETGKDLYRYSEDIDKADRLKKDSPVIARAFRYNQADQDRRVRPRTNEVNLKSAVSSDSVIGKVQSVVTFDLNEGKYEEKEGNPIKSFEGYTNPNSKQDSYKVKRAMETDPVKRILPLNKKFSTETDYKANGFNDENRVLKDNMGNDLQGDALDLRKFPTADPNDPTPIKEGLSFLGWTTKKMEGSAIYITEKFAKLEEAKNLDYLQSDETYIFTDKTPVDRSITVYAVYGVPSIRIHSNFDADINKEGMQETVDKQYLSDEVVKKLGSESDLSKISVQLKSLRNVDGFKDGFRREGYSLVGFSRNKDAYEPDINITGDGPTKDLYLRDGDSFKLADNGQVDTKAKVINYDYKFDKDKGLDLYAVWKENFTVKASKTWADEAGNQIPEDPNYTQNLKFALIGRPAVGTFGYEVVADGATYYPIQGTIKEYDPNGMTWDNLPGYDEQGRRMSYIIVELKKQEQIDAFNAGNTEWQKYGIKIEEPKFDENKKPIHWGRKTQWIELGSNPDAFSSATARKHTSSTYPNGVAPHTNESAKLGYFDSTGYIIDVTNYVFNVVPPTILQAYVADSLYPKPEEDNKVFIKIPERRLSELEISLPDGNKLVLVPQPNQPLDEKPVKYRTEPTVTTSNISWVQKDDGTIVLSPTSPLQEGDKYVATSIIKAGEKETKRSDTMVVKKRLSSNKVKEIRQGKLTNERNVPVIFRVPEPSVLDKSTAGTVYTVFTRDPKTGELIDTGRTYTIPADGAERIPGTEQTINVPIADLEGKEIVIRAQEPNKITTDSDPFTPDLTGPMAEENKANALTERWRRWADLDVVFNEVPEGYITITYKQNGISCQIKEESKDTANLTVQKLAFDKTVSNIKVKAKDKFGNEQESPVSFIYIDQTEMMIYKMTAGKSFVRITPKDENTKITVNVYAEGTDLNTYPRDNYFQLLSSNKPTPKATAILEASTPKRYKLIFKDVNGNDYKLQKGDVVDIVGTIGQPGEVDYKITNPYTEIIE</sequence>
<gene>
    <name evidence="2" type="ORF">LDJ82_03290</name>
</gene>
<evidence type="ECO:0000256" key="1">
    <source>
        <dbReference type="SAM" id="SignalP"/>
    </source>
</evidence>
<dbReference type="EMBL" id="JAIWIY010000001">
    <property type="protein sequence ID" value="MCA2095935.1"/>
    <property type="molecule type" value="Genomic_DNA"/>
</dbReference>
<feature type="chain" id="PRO_5045918611" evidence="1">
    <location>
        <begin position="30"/>
        <end position="1683"/>
    </location>
</feature>
<protein>
    <submittedName>
        <fullName evidence="2">Uncharacterized protein</fullName>
    </submittedName>
</protein>